<dbReference type="RefSeq" id="WP_117302372.1">
    <property type="nucleotide sequence ID" value="NZ_QVQT02000006.1"/>
</dbReference>
<evidence type="ECO:0000313" key="8">
    <source>
        <dbReference type="Proteomes" id="UP000264702"/>
    </source>
</evidence>
<feature type="transmembrane region" description="Helical" evidence="6">
    <location>
        <begin position="258"/>
        <end position="282"/>
    </location>
</feature>
<feature type="transmembrane region" description="Helical" evidence="6">
    <location>
        <begin position="109"/>
        <end position="129"/>
    </location>
</feature>
<comment type="subcellular location">
    <subcellularLocation>
        <location evidence="1">Cell membrane</location>
        <topology evidence="1">Multi-pass membrane protein</topology>
    </subcellularLocation>
</comment>
<dbReference type="GO" id="GO:0005886">
    <property type="term" value="C:plasma membrane"/>
    <property type="evidence" value="ECO:0007669"/>
    <property type="project" value="UniProtKB-SubCell"/>
</dbReference>
<dbReference type="PANTHER" id="PTHR30213:SF1">
    <property type="entry name" value="INNER MEMBRANE PROTEIN YHJD"/>
    <property type="match status" value="1"/>
</dbReference>
<keyword evidence="5 6" id="KW-0472">Membrane</keyword>
<evidence type="ECO:0000256" key="6">
    <source>
        <dbReference type="SAM" id="Phobius"/>
    </source>
</evidence>
<dbReference type="PANTHER" id="PTHR30213">
    <property type="entry name" value="INNER MEMBRANE PROTEIN YHJD"/>
    <property type="match status" value="1"/>
</dbReference>
<evidence type="ECO:0000256" key="5">
    <source>
        <dbReference type="ARBA" id="ARBA00023136"/>
    </source>
</evidence>
<feature type="transmembrane region" description="Helical" evidence="6">
    <location>
        <begin position="150"/>
        <end position="172"/>
    </location>
</feature>
<feature type="transmembrane region" description="Helical" evidence="6">
    <location>
        <begin position="229"/>
        <end position="252"/>
    </location>
</feature>
<name>A0A372IKU9_9BACT</name>
<comment type="caution">
    <text evidence="7">The sequence shown here is derived from an EMBL/GenBank/DDBJ whole genome shotgun (WGS) entry which is preliminary data.</text>
</comment>
<evidence type="ECO:0000313" key="7">
    <source>
        <dbReference type="EMBL" id="RFU15411.1"/>
    </source>
</evidence>
<dbReference type="PIRSF" id="PIRSF035875">
    <property type="entry name" value="RNase_BN"/>
    <property type="match status" value="1"/>
</dbReference>
<keyword evidence="2" id="KW-1003">Cell membrane</keyword>
<keyword evidence="3 6" id="KW-0812">Transmembrane</keyword>
<dbReference type="AlphaFoldDB" id="A0A372IKU9"/>
<reference evidence="7 8" key="1">
    <citation type="submission" date="2018-08" db="EMBL/GenBank/DDBJ databases">
        <title>Acidipila sp. 4G-K13, an acidobacterium isolated from forest soil.</title>
        <authorList>
            <person name="Gao Z.-H."/>
            <person name="Qiu L.-H."/>
        </authorList>
    </citation>
    <scope>NUCLEOTIDE SEQUENCE [LARGE SCALE GENOMIC DNA]</scope>
    <source>
        <strain evidence="7 8">4G-K13</strain>
    </source>
</reference>
<protein>
    <submittedName>
        <fullName evidence="7">YihY/virulence factor BrkB family protein</fullName>
    </submittedName>
</protein>
<keyword evidence="8" id="KW-1185">Reference proteome</keyword>
<dbReference type="OrthoDB" id="9808671at2"/>
<feature type="transmembrane region" description="Helical" evidence="6">
    <location>
        <begin position="196"/>
        <end position="217"/>
    </location>
</feature>
<dbReference type="Proteomes" id="UP000264702">
    <property type="component" value="Unassembled WGS sequence"/>
</dbReference>
<sequence>MSIAEPAPKKGPVLLHPRPPALPAGEWPLVVSLARYLSQSEVHTYAFSVAANAILSLFPFIVMMFTVAQRIFHSTAMTDVIGDMLRYFLPSNQDFVVRNMSLLVHPRGGVEVTSVVMLLISSSGVFLPLEVALNRVWGVDRHRSYLMNQLISLGLALAVGILALFSIALTAAQTRVLSILFFGHTQNMVFGFFEHVFLRISAAFLSVSLFFVIYWILPNRRLPVRAVVPAAITVGLLWEIAKIVYVAVLPWLDLRSVYGPFAVSVGLMIWAFLTGLLMLAGAHYSATRYTLRLAHQADIETAAEKPEAKKE</sequence>
<keyword evidence="4 6" id="KW-1133">Transmembrane helix</keyword>
<evidence type="ECO:0000256" key="1">
    <source>
        <dbReference type="ARBA" id="ARBA00004651"/>
    </source>
</evidence>
<feature type="transmembrane region" description="Helical" evidence="6">
    <location>
        <begin position="45"/>
        <end position="64"/>
    </location>
</feature>
<dbReference type="NCBIfam" id="TIGR00765">
    <property type="entry name" value="yihY_not_rbn"/>
    <property type="match status" value="1"/>
</dbReference>
<dbReference type="InterPro" id="IPR017039">
    <property type="entry name" value="Virul_fac_BrkB"/>
</dbReference>
<organism evidence="7 8">
    <name type="scientific">Paracidobacterium acidisoli</name>
    <dbReference type="NCBI Taxonomy" id="2303751"/>
    <lineage>
        <taxon>Bacteria</taxon>
        <taxon>Pseudomonadati</taxon>
        <taxon>Acidobacteriota</taxon>
        <taxon>Terriglobia</taxon>
        <taxon>Terriglobales</taxon>
        <taxon>Acidobacteriaceae</taxon>
        <taxon>Paracidobacterium</taxon>
    </lineage>
</organism>
<evidence type="ECO:0000256" key="3">
    <source>
        <dbReference type="ARBA" id="ARBA00022692"/>
    </source>
</evidence>
<evidence type="ECO:0000256" key="4">
    <source>
        <dbReference type="ARBA" id="ARBA00022989"/>
    </source>
</evidence>
<dbReference type="EMBL" id="QVQT01000006">
    <property type="protein sequence ID" value="RFU15411.1"/>
    <property type="molecule type" value="Genomic_DNA"/>
</dbReference>
<evidence type="ECO:0000256" key="2">
    <source>
        <dbReference type="ARBA" id="ARBA00022475"/>
    </source>
</evidence>
<proteinExistence type="predicted"/>
<gene>
    <name evidence="7" type="ORF">D0Y96_17240</name>
</gene>
<accession>A0A372IKU9</accession>
<dbReference type="Pfam" id="PF03631">
    <property type="entry name" value="Virul_fac_BrkB"/>
    <property type="match status" value="1"/>
</dbReference>